<evidence type="ECO:0000259" key="3">
    <source>
        <dbReference type="Pfam" id="PF00685"/>
    </source>
</evidence>
<gene>
    <name evidence="4" type="ORF">PoB_006952100</name>
</gene>
<reference evidence="4 5" key="1">
    <citation type="journal article" date="2021" name="Elife">
        <title>Chloroplast acquisition without the gene transfer in kleptoplastic sea slugs, Plakobranchus ocellatus.</title>
        <authorList>
            <person name="Maeda T."/>
            <person name="Takahashi S."/>
            <person name="Yoshida T."/>
            <person name="Shimamura S."/>
            <person name="Takaki Y."/>
            <person name="Nagai Y."/>
            <person name="Toyoda A."/>
            <person name="Suzuki Y."/>
            <person name="Arimoto A."/>
            <person name="Ishii H."/>
            <person name="Satoh N."/>
            <person name="Nishiyama T."/>
            <person name="Hasebe M."/>
            <person name="Maruyama T."/>
            <person name="Minagawa J."/>
            <person name="Obokata J."/>
            <person name="Shigenobu S."/>
        </authorList>
    </citation>
    <scope>NUCLEOTIDE SEQUENCE [LARGE SCALE GENOMIC DNA]</scope>
</reference>
<dbReference type="EMBL" id="BLXT01007853">
    <property type="protein sequence ID" value="GFO43016.1"/>
    <property type="molecule type" value="Genomic_DNA"/>
</dbReference>
<accession>A0AAV4DFT4</accession>
<dbReference type="InterPro" id="IPR027417">
    <property type="entry name" value="P-loop_NTPase"/>
</dbReference>
<comment type="caution">
    <text evidence="4">The sequence shown here is derived from an EMBL/GenBank/DDBJ whole genome shotgun (WGS) entry which is preliminary data.</text>
</comment>
<proteinExistence type="inferred from homology"/>
<organism evidence="4 5">
    <name type="scientific">Plakobranchus ocellatus</name>
    <dbReference type="NCBI Taxonomy" id="259542"/>
    <lineage>
        <taxon>Eukaryota</taxon>
        <taxon>Metazoa</taxon>
        <taxon>Spiralia</taxon>
        <taxon>Lophotrochozoa</taxon>
        <taxon>Mollusca</taxon>
        <taxon>Gastropoda</taxon>
        <taxon>Heterobranchia</taxon>
        <taxon>Euthyneura</taxon>
        <taxon>Panpulmonata</taxon>
        <taxon>Sacoglossa</taxon>
        <taxon>Placobranchoidea</taxon>
        <taxon>Plakobranchidae</taxon>
        <taxon>Plakobranchus</taxon>
    </lineage>
</organism>
<dbReference type="Pfam" id="PF00685">
    <property type="entry name" value="Sulfotransfer_1"/>
    <property type="match status" value="1"/>
</dbReference>
<feature type="domain" description="Sulfotransferase" evidence="3">
    <location>
        <begin position="45"/>
        <end position="198"/>
    </location>
</feature>
<dbReference type="InterPro" id="IPR000863">
    <property type="entry name" value="Sulfotransferase_dom"/>
</dbReference>
<protein>
    <submittedName>
        <fullName evidence="4">Sulfotransferase</fullName>
    </submittedName>
</protein>
<dbReference type="AlphaFoldDB" id="A0AAV4DFT4"/>
<evidence type="ECO:0000313" key="4">
    <source>
        <dbReference type="EMBL" id="GFO43016.1"/>
    </source>
</evidence>
<dbReference type="PANTHER" id="PTHR11783">
    <property type="entry name" value="SULFOTRANSFERASE SULT"/>
    <property type="match status" value="1"/>
</dbReference>
<name>A0AAV4DFT4_9GAST</name>
<sequence length="215" mass="24779">MCVIRKKASLLETRNFSNLLLLGLGPGKVSDILAAVKDRDLWKDMIANAYKQGTTWMQEIVYLVMNNADTGKALQTTIDKRVPFFEYGDPGFKAISAMPSPRFIKSHLALSVLPDQMETKKPKIIYMHRNPKDIVVSYYSFFVKFLVGKKFTGTFEDFCRLFTEDKVHFGPWWKHVTEAWASRHKDNFLLLCYEDLQAVMSPVVADPDWCVLVVW</sequence>
<dbReference type="SUPFAM" id="SSF52540">
    <property type="entry name" value="P-loop containing nucleoside triphosphate hydrolases"/>
    <property type="match status" value="1"/>
</dbReference>
<keyword evidence="2" id="KW-0808">Transferase</keyword>
<dbReference type="Proteomes" id="UP000735302">
    <property type="component" value="Unassembled WGS sequence"/>
</dbReference>
<dbReference type="Gene3D" id="3.40.50.300">
    <property type="entry name" value="P-loop containing nucleotide triphosphate hydrolases"/>
    <property type="match status" value="1"/>
</dbReference>
<keyword evidence="5" id="KW-1185">Reference proteome</keyword>
<evidence type="ECO:0000256" key="1">
    <source>
        <dbReference type="ARBA" id="ARBA00005771"/>
    </source>
</evidence>
<evidence type="ECO:0000313" key="5">
    <source>
        <dbReference type="Proteomes" id="UP000735302"/>
    </source>
</evidence>
<evidence type="ECO:0000256" key="2">
    <source>
        <dbReference type="ARBA" id="ARBA00022679"/>
    </source>
</evidence>
<dbReference type="GO" id="GO:0008146">
    <property type="term" value="F:sulfotransferase activity"/>
    <property type="evidence" value="ECO:0007669"/>
    <property type="project" value="InterPro"/>
</dbReference>
<comment type="similarity">
    <text evidence="1">Belongs to the sulfotransferase 1 family.</text>
</comment>